<comment type="caution">
    <text evidence="5">The sequence shown here is derived from an EMBL/GenBank/DDBJ whole genome shotgun (WGS) entry which is preliminary data.</text>
</comment>
<dbReference type="SUPFAM" id="SSF54862">
    <property type="entry name" value="4Fe-4S ferredoxins"/>
    <property type="match status" value="1"/>
</dbReference>
<dbReference type="Gene3D" id="3.30.70.20">
    <property type="match status" value="2"/>
</dbReference>
<dbReference type="Pfam" id="PF02906">
    <property type="entry name" value="Fe_hyd_lg_C"/>
    <property type="match status" value="1"/>
</dbReference>
<dbReference type="InterPro" id="IPR027631">
    <property type="entry name" value="Mono_FeFe_hydrog"/>
</dbReference>
<evidence type="ECO:0000313" key="6">
    <source>
        <dbReference type="Proteomes" id="UP001055185"/>
    </source>
</evidence>
<evidence type="ECO:0000256" key="3">
    <source>
        <dbReference type="ARBA" id="ARBA00023014"/>
    </source>
</evidence>
<dbReference type="Gene3D" id="3.40.950.10">
    <property type="entry name" value="Fe-only Hydrogenase (Larger Subunit), Chain L, domain 3"/>
    <property type="match status" value="1"/>
</dbReference>
<name>A0AA37MR25_9FIRM</name>
<dbReference type="PROSITE" id="PS00198">
    <property type="entry name" value="4FE4S_FER_1"/>
    <property type="match status" value="2"/>
</dbReference>
<dbReference type="CDD" id="cd10549">
    <property type="entry name" value="MtMvhB_like"/>
    <property type="match status" value="1"/>
</dbReference>
<evidence type="ECO:0000256" key="1">
    <source>
        <dbReference type="ARBA" id="ARBA00022723"/>
    </source>
</evidence>
<dbReference type="InterPro" id="IPR009016">
    <property type="entry name" value="Fe_hydrogenase"/>
</dbReference>
<proteinExistence type="predicted"/>
<reference evidence="5" key="1">
    <citation type="journal article" date="2022" name="Int. J. Syst. Evol. Microbiol.">
        <title>Genome-based, phenotypic and chemotaxonomic classification of Faecalibacterium strains: proposal of three novel species Faecalibacterium duncaniae sp. nov., Faecalibacterium hattorii sp. nov. and Faecalibacterium gallinarum sp. nov. .</title>
        <authorList>
            <person name="Sakamoto M."/>
            <person name="Sakurai N."/>
            <person name="Tanno H."/>
            <person name="Iino T."/>
            <person name="Ohkuma M."/>
            <person name="Endo A."/>
        </authorList>
    </citation>
    <scope>NUCLEOTIDE SEQUENCE</scope>
    <source>
        <strain evidence="5">JCM 17207</strain>
    </source>
</reference>
<dbReference type="InterPro" id="IPR017900">
    <property type="entry name" value="4Fe4S_Fe_S_CS"/>
</dbReference>
<dbReference type="Pfam" id="PF00037">
    <property type="entry name" value="Fer4"/>
    <property type="match status" value="1"/>
</dbReference>
<dbReference type="PROSITE" id="PS51379">
    <property type="entry name" value="4FE4S_FER_2"/>
    <property type="match status" value="3"/>
</dbReference>
<accession>A0AA37MR25</accession>
<dbReference type="GO" id="GO:0046872">
    <property type="term" value="F:metal ion binding"/>
    <property type="evidence" value="ECO:0007669"/>
    <property type="project" value="UniProtKB-KW"/>
</dbReference>
<evidence type="ECO:0000259" key="4">
    <source>
        <dbReference type="PROSITE" id="PS51379"/>
    </source>
</evidence>
<dbReference type="NCBIfam" id="TIGR04105">
    <property type="entry name" value="FeFe_hydrog_B1"/>
    <property type="match status" value="1"/>
</dbReference>
<keyword evidence="6" id="KW-1185">Reference proteome</keyword>
<keyword evidence="3" id="KW-0411">Iron-sulfur</keyword>
<dbReference type="SUPFAM" id="SSF53920">
    <property type="entry name" value="Fe-only hydrogenase"/>
    <property type="match status" value="1"/>
</dbReference>
<protein>
    <submittedName>
        <fullName evidence="5">[Fe] hydrogenase</fullName>
    </submittedName>
</protein>
<gene>
    <name evidence="5" type="ORF">JCM17207_01660</name>
</gene>
<keyword evidence="2" id="KW-0408">Iron</keyword>
<feature type="domain" description="4Fe-4S ferredoxin-type" evidence="4">
    <location>
        <begin position="116"/>
        <end position="146"/>
    </location>
</feature>
<dbReference type="InterPro" id="IPR004108">
    <property type="entry name" value="Fe_hydrogenase_lsu_C"/>
</dbReference>
<dbReference type="RefSeq" id="WP_238315565.1">
    <property type="nucleotide sequence ID" value="NZ_BQKV01000007.1"/>
</dbReference>
<dbReference type="GO" id="GO:0051536">
    <property type="term" value="F:iron-sulfur cluster binding"/>
    <property type="evidence" value="ECO:0007669"/>
    <property type="project" value="UniProtKB-KW"/>
</dbReference>
<dbReference type="InterPro" id="IPR050340">
    <property type="entry name" value="Cytosolic_Fe-S_CAF"/>
</dbReference>
<organism evidence="5 6">
    <name type="scientific">Faecalibacterium gallinarum</name>
    <dbReference type="NCBI Taxonomy" id="2903556"/>
    <lineage>
        <taxon>Bacteria</taxon>
        <taxon>Bacillati</taxon>
        <taxon>Bacillota</taxon>
        <taxon>Clostridia</taxon>
        <taxon>Eubacteriales</taxon>
        <taxon>Oscillospiraceae</taxon>
        <taxon>Faecalibacterium</taxon>
    </lineage>
</organism>
<dbReference type="Proteomes" id="UP001055185">
    <property type="component" value="Unassembled WGS sequence"/>
</dbReference>
<dbReference type="Pfam" id="PF12837">
    <property type="entry name" value="Fer4_6"/>
    <property type="match status" value="1"/>
</dbReference>
<evidence type="ECO:0000313" key="5">
    <source>
        <dbReference type="EMBL" id="GJN63541.1"/>
    </source>
</evidence>
<feature type="domain" description="4Fe-4S ferredoxin-type" evidence="4">
    <location>
        <begin position="147"/>
        <end position="176"/>
    </location>
</feature>
<sequence>MSFRGINTTVIQIRRQVFTEVARMAYANVKGEKANHMMRKIPYTIIPGEEGKLRKDIFLERAIVEERVRLAMGLPTRRMDEHNSVVSGLEDASIADKYYDPPLVNVIKFACNRCPEKLVKVSDLCQGCLAHPCMEVCPKHAIVWESGRSTIDQEKCIKCGRCVDVCPYHAIVKTERPCAAACGMGAIHSDSLGRAEIDYSKCVSCGQCLVNCPFGAIADKGQIYQLIQSFNRGDRVYALVAPAFVNQFPQLATSGKLRAALKAVGFCDTVEVAIGADLCTVDEAKDFLAEVPEKLDFMATSCCPAWSMMAKTAFPSLAKNISMTMTPMVFTARMMKTADPEARMCFIGPCAAKKLEASRRHVRSDVDFVLTFEELAGIIEACNIDFDALESENTEEELHYASGAGRGFAQSGGVAKAVADKIHEWYPDKEVKIASAQGLAECKKMLMLAKAGKYNGYLLEGMGCPGGCIGGAGTIADPVRTAAQLNKYVKDAPYQDPEKSPFMSSIHFLKDDPDFEG</sequence>
<dbReference type="EMBL" id="BQKV01000007">
    <property type="protein sequence ID" value="GJN63541.1"/>
    <property type="molecule type" value="Genomic_DNA"/>
</dbReference>
<dbReference type="InterPro" id="IPR017896">
    <property type="entry name" value="4Fe4S_Fe-S-bd"/>
</dbReference>
<keyword evidence="1" id="KW-0479">Metal-binding</keyword>
<dbReference type="PANTHER" id="PTHR11615">
    <property type="entry name" value="NITRATE, FORMATE, IRON DEHYDROGENASE"/>
    <property type="match status" value="1"/>
</dbReference>
<evidence type="ECO:0000256" key="2">
    <source>
        <dbReference type="ARBA" id="ARBA00023004"/>
    </source>
</evidence>
<feature type="domain" description="4Fe-4S ferredoxin-type" evidence="4">
    <location>
        <begin position="193"/>
        <end position="222"/>
    </location>
</feature>
<dbReference type="AlphaFoldDB" id="A0AA37MR25"/>